<dbReference type="PANTHER" id="PTHR10039:SF15">
    <property type="entry name" value="NACHT DOMAIN-CONTAINING PROTEIN"/>
    <property type="match status" value="1"/>
</dbReference>
<organism evidence="5 6">
    <name type="scientific">Mycena maculata</name>
    <dbReference type="NCBI Taxonomy" id="230809"/>
    <lineage>
        <taxon>Eukaryota</taxon>
        <taxon>Fungi</taxon>
        <taxon>Dikarya</taxon>
        <taxon>Basidiomycota</taxon>
        <taxon>Agaricomycotina</taxon>
        <taxon>Agaricomycetes</taxon>
        <taxon>Agaricomycetidae</taxon>
        <taxon>Agaricales</taxon>
        <taxon>Marasmiineae</taxon>
        <taxon>Mycenaceae</taxon>
        <taxon>Mycena</taxon>
    </lineage>
</organism>
<reference evidence="5" key="1">
    <citation type="submission" date="2023-03" db="EMBL/GenBank/DDBJ databases">
        <title>Massive genome expansion in bonnet fungi (Mycena s.s.) driven by repeated elements and novel gene families across ecological guilds.</title>
        <authorList>
            <consortium name="Lawrence Berkeley National Laboratory"/>
            <person name="Harder C.B."/>
            <person name="Miyauchi S."/>
            <person name="Viragh M."/>
            <person name="Kuo A."/>
            <person name="Thoen E."/>
            <person name="Andreopoulos B."/>
            <person name="Lu D."/>
            <person name="Skrede I."/>
            <person name="Drula E."/>
            <person name="Henrissat B."/>
            <person name="Morin E."/>
            <person name="Kohler A."/>
            <person name="Barry K."/>
            <person name="LaButti K."/>
            <person name="Morin E."/>
            <person name="Salamov A."/>
            <person name="Lipzen A."/>
            <person name="Mereny Z."/>
            <person name="Hegedus B."/>
            <person name="Baldrian P."/>
            <person name="Stursova M."/>
            <person name="Weitz H."/>
            <person name="Taylor A."/>
            <person name="Grigoriev I.V."/>
            <person name="Nagy L.G."/>
            <person name="Martin F."/>
            <person name="Kauserud H."/>
        </authorList>
    </citation>
    <scope>NUCLEOTIDE SEQUENCE</scope>
    <source>
        <strain evidence="5">CBHHK188m</strain>
    </source>
</reference>
<feature type="domain" description="GPI inositol-deacylase winged helix" evidence="3">
    <location>
        <begin position="418"/>
        <end position="497"/>
    </location>
</feature>
<dbReference type="InterPro" id="IPR002110">
    <property type="entry name" value="Ankyrin_rpt"/>
</dbReference>
<feature type="repeat" description="ANK" evidence="2">
    <location>
        <begin position="884"/>
        <end position="916"/>
    </location>
</feature>
<dbReference type="InterPro" id="IPR036770">
    <property type="entry name" value="Ankyrin_rpt-contain_sf"/>
</dbReference>
<dbReference type="Pfam" id="PF24883">
    <property type="entry name" value="NPHP3_N"/>
    <property type="match status" value="1"/>
</dbReference>
<dbReference type="SUPFAM" id="SSF52540">
    <property type="entry name" value="P-loop containing nucleoside triphosphate hydrolases"/>
    <property type="match status" value="1"/>
</dbReference>
<dbReference type="PROSITE" id="PS50297">
    <property type="entry name" value="ANK_REP_REGION"/>
    <property type="match status" value="7"/>
</dbReference>
<dbReference type="PRINTS" id="PR01415">
    <property type="entry name" value="ANKYRIN"/>
</dbReference>
<accession>A0AAD7NIF1</accession>
<dbReference type="PROSITE" id="PS50088">
    <property type="entry name" value="ANK_REPEAT"/>
    <property type="match status" value="8"/>
</dbReference>
<evidence type="ECO:0000256" key="1">
    <source>
        <dbReference type="ARBA" id="ARBA00022737"/>
    </source>
</evidence>
<feature type="repeat" description="ANK" evidence="2">
    <location>
        <begin position="616"/>
        <end position="645"/>
    </location>
</feature>
<proteinExistence type="predicted"/>
<dbReference type="SUPFAM" id="SSF48403">
    <property type="entry name" value="Ankyrin repeat"/>
    <property type="match status" value="1"/>
</dbReference>
<gene>
    <name evidence="5" type="ORF">DFH07DRAFT_411027</name>
</gene>
<feature type="repeat" description="ANK" evidence="2">
    <location>
        <begin position="797"/>
        <end position="829"/>
    </location>
</feature>
<comment type="caution">
    <text evidence="5">The sequence shown here is derived from an EMBL/GenBank/DDBJ whole genome shotgun (WGS) entry which is preliminary data.</text>
</comment>
<protein>
    <submittedName>
        <fullName evidence="5">Ankyrin repeat-containing domain protein</fullName>
    </submittedName>
</protein>
<dbReference type="AlphaFoldDB" id="A0AAD7NIF1"/>
<dbReference type="InterPro" id="IPR027417">
    <property type="entry name" value="P-loop_NTPase"/>
</dbReference>
<dbReference type="Gene3D" id="1.25.40.20">
    <property type="entry name" value="Ankyrin repeat-containing domain"/>
    <property type="match status" value="1"/>
</dbReference>
<evidence type="ECO:0000313" key="5">
    <source>
        <dbReference type="EMBL" id="KAJ7762425.1"/>
    </source>
</evidence>
<dbReference type="Pfam" id="PF22939">
    <property type="entry name" value="WHD_GPIID"/>
    <property type="match status" value="1"/>
</dbReference>
<dbReference type="Gene3D" id="3.40.50.300">
    <property type="entry name" value="P-loop containing nucleotide triphosphate hydrolases"/>
    <property type="match status" value="1"/>
</dbReference>
<keyword evidence="1" id="KW-0677">Repeat</keyword>
<evidence type="ECO:0000256" key="2">
    <source>
        <dbReference type="PROSITE-ProRule" id="PRU00023"/>
    </source>
</evidence>
<sequence length="952" mass="105885">MLGWEWMFGRSSTATCAAFAAHSCQEFHSRHACCVYEDPYSSGFKLVIASTVNEVAEGQQINHSYTTKSIHQLGRDQREYYDHMISTLQDASDEHRLKHESLSKSVGDVGRNQERYHTSVERDTIIEWYSPLNFFLRQADIFSTRQPGTGIWLLEADSFEEWKSSTGGILWCQGMPGAGKTVLLSIVVDHLRTERDCDNIGVAAIYLNHKETDTHSPSKLVASIWRQLVFRKPIPSTLHKLYETHCEPRTRPSLDEDNVVLRSIISEYSKVFILVDALDEYPEHHRDVLLHHLSSLGPTVNLMLTSRPHITIHHVMPNSRLESVEIRATEDDVRKYLNGQIVKSFRLSNHIRNSPGLQDVIEEKIVQRSDGMFLLAKLHIDSLATKQTIKGVRDALRSMPNDLDHTYDEVVERINRQGDDDRKLAWLALSWITHAKRPLHPPELREALAVEPGTTQLDPENLLDMYTILSVCAGLVVMNKEDETVRLIHYTIQDYLESMLAKAFPHASSQITMTCITYLSFDSLDFIQNVRHLMTQDTFLDYAVEYCLIHARGDPEFQIRQSILSFLANCDMWYKLWSWNGKYDRRRRSAATLWIAAVFGLGEICRHLIKEKGIGTVLQEAALNGFADMVRILIKNGANVDEMDDIVELLVDNVDAAVGSQNSTTVRIHSAEEHNPAMKHTELVRLLVAHRADGNGKSNALQVASFVGHETIVGLLIEHGANTNARGGWLGSALQVASIAGHIAVTKLLIEHGADANAQGGWYESTSALQAASEQGHAAIAQLLIENGADVNAECGKYGSALQRASSAGHEGIVRLLIKHGANPDSENALEAAINEGHISIAMLLIENGADVNAGSALEAASSTGYETIVRLLIEHGADVNAKGGRSALQAAKAAGREAIVRLLIEHGADSSEVQDPLRRRPFNGIHIARPTREILQQRKVGGLSVTMFHTK</sequence>
<dbReference type="InterPro" id="IPR054471">
    <property type="entry name" value="GPIID_WHD"/>
</dbReference>
<feature type="repeat" description="ANK" evidence="2">
    <location>
        <begin position="732"/>
        <end position="761"/>
    </location>
</feature>
<feature type="repeat" description="ANK" evidence="2">
    <location>
        <begin position="696"/>
        <end position="728"/>
    </location>
</feature>
<evidence type="ECO:0000259" key="3">
    <source>
        <dbReference type="Pfam" id="PF22939"/>
    </source>
</evidence>
<name>A0AAD7NIF1_9AGAR</name>
<evidence type="ECO:0000259" key="4">
    <source>
        <dbReference type="Pfam" id="PF24883"/>
    </source>
</evidence>
<evidence type="ECO:0000313" key="6">
    <source>
        <dbReference type="Proteomes" id="UP001215280"/>
    </source>
</evidence>
<feature type="domain" description="Nephrocystin 3-like N-terminal" evidence="4">
    <location>
        <begin position="148"/>
        <end position="307"/>
    </location>
</feature>
<feature type="repeat" description="ANK" evidence="2">
    <location>
        <begin position="764"/>
        <end position="796"/>
    </location>
</feature>
<keyword evidence="2" id="KW-0040">ANK repeat</keyword>
<keyword evidence="6" id="KW-1185">Reference proteome</keyword>
<dbReference type="SMART" id="SM00248">
    <property type="entry name" value="ANK"/>
    <property type="match status" value="8"/>
</dbReference>
<dbReference type="EMBL" id="JARJLG010000043">
    <property type="protein sequence ID" value="KAJ7762425.1"/>
    <property type="molecule type" value="Genomic_DNA"/>
</dbReference>
<dbReference type="Proteomes" id="UP001215280">
    <property type="component" value="Unassembled WGS sequence"/>
</dbReference>
<feature type="repeat" description="ANK" evidence="2">
    <location>
        <begin position="825"/>
        <end position="857"/>
    </location>
</feature>
<feature type="repeat" description="ANK" evidence="2">
    <location>
        <begin position="853"/>
        <end position="885"/>
    </location>
</feature>
<dbReference type="InterPro" id="IPR056884">
    <property type="entry name" value="NPHP3-like_N"/>
</dbReference>
<dbReference type="PANTHER" id="PTHR10039">
    <property type="entry name" value="AMELOGENIN"/>
    <property type="match status" value="1"/>
</dbReference>
<dbReference type="Pfam" id="PF12796">
    <property type="entry name" value="Ank_2"/>
    <property type="match status" value="4"/>
</dbReference>